<dbReference type="EMBL" id="FQUQ01000009">
    <property type="protein sequence ID" value="SHG97255.1"/>
    <property type="molecule type" value="Genomic_DNA"/>
</dbReference>
<dbReference type="PROSITE" id="PS51257">
    <property type="entry name" value="PROKAR_LIPOPROTEIN"/>
    <property type="match status" value="1"/>
</dbReference>
<accession>A0A1M5P6A9</accession>
<dbReference type="Gene3D" id="1.25.40.390">
    <property type="match status" value="1"/>
</dbReference>
<organism evidence="1 2">
    <name type="scientific">Pedobacter caeni</name>
    <dbReference type="NCBI Taxonomy" id="288992"/>
    <lineage>
        <taxon>Bacteria</taxon>
        <taxon>Pseudomonadati</taxon>
        <taxon>Bacteroidota</taxon>
        <taxon>Sphingobacteriia</taxon>
        <taxon>Sphingobacteriales</taxon>
        <taxon>Sphingobacteriaceae</taxon>
        <taxon>Pedobacter</taxon>
    </lineage>
</organism>
<gene>
    <name evidence="1" type="ORF">SAMN04488522_10924</name>
</gene>
<evidence type="ECO:0000313" key="1">
    <source>
        <dbReference type="EMBL" id="SHG97255.1"/>
    </source>
</evidence>
<dbReference type="Proteomes" id="UP000184287">
    <property type="component" value="Unassembled WGS sequence"/>
</dbReference>
<proteinExistence type="predicted"/>
<reference evidence="2" key="1">
    <citation type="submission" date="2016-11" db="EMBL/GenBank/DDBJ databases">
        <authorList>
            <person name="Varghese N."/>
            <person name="Submissions S."/>
        </authorList>
    </citation>
    <scope>NUCLEOTIDE SEQUENCE [LARGE SCALE GENOMIC DNA]</scope>
    <source>
        <strain evidence="2">DSM 16990</strain>
    </source>
</reference>
<protein>
    <submittedName>
        <fullName evidence="1">SusD family protein</fullName>
    </submittedName>
</protein>
<dbReference type="OrthoDB" id="1522814at2"/>
<dbReference type="RefSeq" id="WP_073238526.1">
    <property type="nucleotide sequence ID" value="NZ_FQUQ01000009.1"/>
</dbReference>
<dbReference type="SUPFAM" id="SSF48452">
    <property type="entry name" value="TPR-like"/>
    <property type="match status" value="1"/>
</dbReference>
<dbReference type="InterPro" id="IPR011990">
    <property type="entry name" value="TPR-like_helical_dom_sf"/>
</dbReference>
<keyword evidence="2" id="KW-1185">Reference proteome</keyword>
<sequence>MKNYINKFYALKMGVALSMVLAMTSCKKDFKDPNGALVADVLKSERGLTGVAVGLQRVYTVGRPGVFFSSITANGFVTNELLLSNAGNIPELQLFTGGSKVDGTNSILTNLWASSNKIIYEADLVISNAANLPDKSYASGLIAYSSVFKALAMGNLAQYWEQVPAGTGKQVSFISRKAGFTKAIAVIDNALSVMTADKISDKFLGNVPKGIDIKNTLYALKARYALFSEDYPLALAAAGNVDLTVKSSFDFDGNAPNPIFDIATSTNNVFQPLNEKLGLTGADVPDANDQRIPFYILFSTKAPLISLKGFGVATATSIPVYLPGEMMLIKAEVLARQPDPGNALIELNKVVTKTAEKDLFKLGAALPELTGNYSQAQLLDLIYKHRCIELYLSGLKIEDMRRFGKPMADRKRNFFPYPLVEADGGNPNVPANPAF</sequence>
<dbReference type="STRING" id="288992.SAMN04488522_10924"/>
<evidence type="ECO:0000313" key="2">
    <source>
        <dbReference type="Proteomes" id="UP000184287"/>
    </source>
</evidence>
<dbReference type="AlphaFoldDB" id="A0A1M5P6A9"/>
<name>A0A1M5P6A9_9SPHI</name>